<keyword evidence="1" id="KW-0732">Signal</keyword>
<organism evidence="2 3">
    <name type="scientific">Pristionchus mayeri</name>
    <dbReference type="NCBI Taxonomy" id="1317129"/>
    <lineage>
        <taxon>Eukaryota</taxon>
        <taxon>Metazoa</taxon>
        <taxon>Ecdysozoa</taxon>
        <taxon>Nematoda</taxon>
        <taxon>Chromadorea</taxon>
        <taxon>Rhabditida</taxon>
        <taxon>Rhabditina</taxon>
        <taxon>Diplogasteromorpha</taxon>
        <taxon>Diplogasteroidea</taxon>
        <taxon>Neodiplogasteridae</taxon>
        <taxon>Pristionchus</taxon>
    </lineage>
</organism>
<sequence>QDALLMCSILTLMATQWVCPWFCFIDVKARERINFTLITNSTNQCTHVVYSTGRMQGDVNFWIDGPSTKDKSSIGQHGNFHNLKI</sequence>
<comment type="caution">
    <text evidence="2">The sequence shown here is derived from an EMBL/GenBank/DDBJ whole genome shotgun (WGS) entry which is preliminary data.</text>
</comment>
<dbReference type="Proteomes" id="UP001328107">
    <property type="component" value="Unassembled WGS sequence"/>
</dbReference>
<gene>
    <name evidence="2" type="ORF">PMAYCL1PPCAC_26387</name>
</gene>
<reference evidence="3" key="1">
    <citation type="submission" date="2022-10" db="EMBL/GenBank/DDBJ databases">
        <title>Genome assembly of Pristionchus species.</title>
        <authorList>
            <person name="Yoshida K."/>
            <person name="Sommer R.J."/>
        </authorList>
    </citation>
    <scope>NUCLEOTIDE SEQUENCE [LARGE SCALE GENOMIC DNA]</scope>
    <source>
        <strain evidence="3">RS5460</strain>
    </source>
</reference>
<keyword evidence="3" id="KW-1185">Reference proteome</keyword>
<evidence type="ECO:0000313" key="2">
    <source>
        <dbReference type="EMBL" id="GMR56192.1"/>
    </source>
</evidence>
<feature type="non-terminal residue" evidence="2">
    <location>
        <position position="1"/>
    </location>
</feature>
<feature type="signal peptide" evidence="1">
    <location>
        <begin position="1"/>
        <end position="29"/>
    </location>
</feature>
<evidence type="ECO:0000256" key="1">
    <source>
        <dbReference type="SAM" id="SignalP"/>
    </source>
</evidence>
<dbReference type="EMBL" id="BTRK01000005">
    <property type="protein sequence ID" value="GMR56192.1"/>
    <property type="molecule type" value="Genomic_DNA"/>
</dbReference>
<feature type="chain" id="PRO_5042959754" evidence="1">
    <location>
        <begin position="30"/>
        <end position="85"/>
    </location>
</feature>
<name>A0AAN5D507_9BILA</name>
<evidence type="ECO:0000313" key="3">
    <source>
        <dbReference type="Proteomes" id="UP001328107"/>
    </source>
</evidence>
<proteinExistence type="predicted"/>
<protein>
    <submittedName>
        <fullName evidence="2">Uncharacterized protein</fullName>
    </submittedName>
</protein>
<accession>A0AAN5D507</accession>
<dbReference type="AlphaFoldDB" id="A0AAN5D507"/>